<evidence type="ECO:0000313" key="3">
    <source>
        <dbReference type="EMBL" id="CAG5097760.1"/>
    </source>
</evidence>
<evidence type="ECO:0000313" key="4">
    <source>
        <dbReference type="Proteomes" id="UP001158576"/>
    </source>
</evidence>
<protein>
    <submittedName>
        <fullName evidence="3">Oidioi.mRNA.OKI2018_I69.XSR.g15220.t1.cds</fullName>
    </submittedName>
</protein>
<keyword evidence="2" id="KW-0812">Transmembrane</keyword>
<gene>
    <name evidence="3" type="ORF">OKIOD_LOCUS6778</name>
</gene>
<feature type="region of interest" description="Disordered" evidence="1">
    <location>
        <begin position="254"/>
        <end position="312"/>
    </location>
</feature>
<reference evidence="3 4" key="1">
    <citation type="submission" date="2021-04" db="EMBL/GenBank/DDBJ databases">
        <authorList>
            <person name="Bliznina A."/>
        </authorList>
    </citation>
    <scope>NUCLEOTIDE SEQUENCE [LARGE SCALE GENOMIC DNA]</scope>
</reference>
<feature type="region of interest" description="Disordered" evidence="1">
    <location>
        <begin position="174"/>
        <end position="204"/>
    </location>
</feature>
<keyword evidence="2" id="KW-0472">Membrane</keyword>
<organism evidence="3 4">
    <name type="scientific">Oikopleura dioica</name>
    <name type="common">Tunicate</name>
    <dbReference type="NCBI Taxonomy" id="34765"/>
    <lineage>
        <taxon>Eukaryota</taxon>
        <taxon>Metazoa</taxon>
        <taxon>Chordata</taxon>
        <taxon>Tunicata</taxon>
        <taxon>Appendicularia</taxon>
        <taxon>Copelata</taxon>
        <taxon>Oikopleuridae</taxon>
        <taxon>Oikopleura</taxon>
    </lineage>
</organism>
<name>A0ABN7SC41_OIKDI</name>
<keyword evidence="2" id="KW-1133">Transmembrane helix</keyword>
<evidence type="ECO:0000256" key="2">
    <source>
        <dbReference type="SAM" id="Phobius"/>
    </source>
</evidence>
<feature type="compositionally biased region" description="Pro residues" evidence="1">
    <location>
        <begin position="180"/>
        <end position="195"/>
    </location>
</feature>
<keyword evidence="4" id="KW-1185">Reference proteome</keyword>
<dbReference type="Proteomes" id="UP001158576">
    <property type="component" value="Chromosome XSR"/>
</dbReference>
<accession>A0ABN7SC41</accession>
<feature type="transmembrane region" description="Helical" evidence="2">
    <location>
        <begin position="134"/>
        <end position="157"/>
    </location>
</feature>
<dbReference type="EMBL" id="OU015569">
    <property type="protein sequence ID" value="CAG5097760.1"/>
    <property type="molecule type" value="Genomic_DNA"/>
</dbReference>
<sequence>MLLEEKHRNATTSSASTPSATKYIIKDAVGVSENAKNDDVLTDLNRLICEDTFNECSVSQSMGKSFSFLSEITSEKSKDHVVAIYNNAFEYANGNNYPALVLTDHNKDLIICETDLSDCEEVEYPKDPMDPGTAIGILFGAVTGTLLAVYLIVAFLWPKWGWKWLLPRGKSKPTTYYSQPPKPAPKPTEPTPRPPSQTQVQPEYPTSTVNVNISQRNPHSFTYAHTSALQNSNLYNQSSQGALESQPAIVYHGTSHERSLDPGSVSLQLEPAASTSTKSMKFPPPSRSKSKKRAAPPPSNPIGDVNEAFSDS</sequence>
<evidence type="ECO:0000256" key="1">
    <source>
        <dbReference type="SAM" id="MobiDB-lite"/>
    </source>
</evidence>
<proteinExistence type="predicted"/>